<keyword evidence="1" id="KW-0472">Membrane</keyword>
<protein>
    <submittedName>
        <fullName evidence="2">ABC-type nitrate/sulfonate/bicarbonate transport system permease component</fullName>
    </submittedName>
</protein>
<evidence type="ECO:0000256" key="1">
    <source>
        <dbReference type="SAM" id="Phobius"/>
    </source>
</evidence>
<feature type="transmembrane region" description="Helical" evidence="1">
    <location>
        <begin position="21"/>
        <end position="39"/>
    </location>
</feature>
<evidence type="ECO:0000313" key="3">
    <source>
        <dbReference type="Proteomes" id="UP000521227"/>
    </source>
</evidence>
<sequence length="58" mass="6656">MPRFRGSLRARPASLICLRRGFVRKLFLVALGVFFPIYLNTLHGIKTVDPQLIEMGRI</sequence>
<keyword evidence="1" id="KW-0812">Transmembrane</keyword>
<organism evidence="2 3">
    <name type="scientific">Afipia massiliensis</name>
    <dbReference type="NCBI Taxonomy" id="211460"/>
    <lineage>
        <taxon>Bacteria</taxon>
        <taxon>Pseudomonadati</taxon>
        <taxon>Pseudomonadota</taxon>
        <taxon>Alphaproteobacteria</taxon>
        <taxon>Hyphomicrobiales</taxon>
        <taxon>Nitrobacteraceae</taxon>
        <taxon>Afipia</taxon>
    </lineage>
</organism>
<comment type="caution">
    <text evidence="2">The sequence shown here is derived from an EMBL/GenBank/DDBJ whole genome shotgun (WGS) entry which is preliminary data.</text>
</comment>
<proteinExistence type="predicted"/>
<evidence type="ECO:0000313" key="2">
    <source>
        <dbReference type="EMBL" id="MBB5053166.1"/>
    </source>
</evidence>
<reference evidence="2 3" key="1">
    <citation type="submission" date="2020-08" db="EMBL/GenBank/DDBJ databases">
        <title>Genomic Encyclopedia of Type Strains, Phase IV (KMG-IV): sequencing the most valuable type-strain genomes for metagenomic binning, comparative biology and taxonomic classification.</title>
        <authorList>
            <person name="Goeker M."/>
        </authorList>
    </citation>
    <scope>NUCLEOTIDE SEQUENCE [LARGE SCALE GENOMIC DNA]</scope>
    <source>
        <strain evidence="2 3">DSM 17498</strain>
    </source>
</reference>
<accession>A0A840N8Y7</accession>
<dbReference type="AlphaFoldDB" id="A0A840N8Y7"/>
<name>A0A840N8Y7_9BRAD</name>
<dbReference type="EMBL" id="JACHIJ010000004">
    <property type="protein sequence ID" value="MBB5053166.1"/>
    <property type="molecule type" value="Genomic_DNA"/>
</dbReference>
<keyword evidence="1" id="KW-1133">Transmembrane helix</keyword>
<gene>
    <name evidence="2" type="ORF">HNQ36_003157</name>
</gene>
<dbReference type="Proteomes" id="UP000521227">
    <property type="component" value="Unassembled WGS sequence"/>
</dbReference>